<evidence type="ECO:0000313" key="3">
    <source>
        <dbReference type="Proteomes" id="UP001156672"/>
    </source>
</evidence>
<evidence type="ECO:0000313" key="2">
    <source>
        <dbReference type="EMBL" id="GLQ70228.1"/>
    </source>
</evidence>
<name>A0ABQ5X473_9PROT</name>
<protein>
    <recommendedName>
        <fullName evidence="4">Type III secretion protein</fullName>
    </recommendedName>
</protein>
<keyword evidence="1" id="KW-0175">Coiled coil</keyword>
<sequence length="183" mass="21135">MAEPSLRLSPQAAKQLVTLRQRRAAEARQLLSAATSQADQRLTRLNHASQTLSDHQTHQLRVQTEIAVRAQNAPVSAVLLRRDHEHIEELARHEKRLKDGIAQAERDVEKARQLAAATRRLLMQYEQREKQARDLLERVLTEQRTAQEQREEQDIAEIAMMRQSNARLTRLRQRGTTSRFSVP</sequence>
<dbReference type="Proteomes" id="UP001156672">
    <property type="component" value="Unassembled WGS sequence"/>
</dbReference>
<feature type="coiled-coil region" evidence="1">
    <location>
        <begin position="87"/>
        <end position="152"/>
    </location>
</feature>
<dbReference type="EMBL" id="BSNW01000050">
    <property type="protein sequence ID" value="GLQ70228.1"/>
    <property type="molecule type" value="Genomic_DNA"/>
</dbReference>
<dbReference type="InterPro" id="IPR053716">
    <property type="entry name" value="Flag_assembly_chemotaxis_eff"/>
</dbReference>
<accession>A0ABQ5X473</accession>
<gene>
    <name evidence="2" type="ORF">GCM10007866_26810</name>
</gene>
<evidence type="ECO:0000256" key="1">
    <source>
        <dbReference type="SAM" id="Coils"/>
    </source>
</evidence>
<dbReference type="RefSeq" id="WP_145995597.1">
    <property type="nucleotide sequence ID" value="NZ_BEWL01000002.1"/>
</dbReference>
<evidence type="ECO:0008006" key="4">
    <source>
        <dbReference type="Google" id="ProtNLM"/>
    </source>
</evidence>
<proteinExistence type="predicted"/>
<keyword evidence="3" id="KW-1185">Reference proteome</keyword>
<dbReference type="Gene3D" id="1.10.287.1700">
    <property type="match status" value="1"/>
</dbReference>
<reference evidence="3" key="1">
    <citation type="journal article" date="2019" name="Int. J. Syst. Evol. Microbiol.">
        <title>The Global Catalogue of Microorganisms (GCM) 10K type strain sequencing project: providing services to taxonomists for standard genome sequencing and annotation.</title>
        <authorList>
            <consortium name="The Broad Institute Genomics Platform"/>
            <consortium name="The Broad Institute Genome Sequencing Center for Infectious Disease"/>
            <person name="Wu L."/>
            <person name="Ma J."/>
        </authorList>
    </citation>
    <scope>NUCLEOTIDE SEQUENCE [LARGE SCALE GENOMIC DNA]</scope>
    <source>
        <strain evidence="3">NBRC 3250</strain>
    </source>
</reference>
<comment type="caution">
    <text evidence="2">The sequence shown here is derived from an EMBL/GenBank/DDBJ whole genome shotgun (WGS) entry which is preliminary data.</text>
</comment>
<organism evidence="2 3">
    <name type="scientific">Gluconobacter albidus</name>
    <dbReference type="NCBI Taxonomy" id="318683"/>
    <lineage>
        <taxon>Bacteria</taxon>
        <taxon>Pseudomonadati</taxon>
        <taxon>Pseudomonadota</taxon>
        <taxon>Alphaproteobacteria</taxon>
        <taxon>Acetobacterales</taxon>
        <taxon>Acetobacteraceae</taxon>
        <taxon>Gluconobacter</taxon>
    </lineage>
</organism>